<dbReference type="AlphaFoldDB" id="A0A8X6JAM1"/>
<accession>A0A8X6JAM1</accession>
<proteinExistence type="predicted"/>
<sequence length="128" mass="14797">MEIFDRYGHKSKINIFEHNYSNHTFKTACISYITVSTTALGIFMYSSHFRNREFETVSINVKASFCSQPADATVRNCINNSFIKVSEFYVRKDFTPFTAEVLLGTCANYEMEMEAILIFHFFDLGKVP</sequence>
<name>A0A8X6JAM1_TRICU</name>
<evidence type="ECO:0000313" key="1">
    <source>
        <dbReference type="EMBL" id="GFQ99120.1"/>
    </source>
</evidence>
<comment type="caution">
    <text evidence="1">The sequence shown here is derived from an EMBL/GenBank/DDBJ whole genome shotgun (WGS) entry which is preliminary data.</text>
</comment>
<reference evidence="1" key="1">
    <citation type="submission" date="2020-07" db="EMBL/GenBank/DDBJ databases">
        <title>Multicomponent nature underlies the extraordinary mechanical properties of spider dragline silk.</title>
        <authorList>
            <person name="Kono N."/>
            <person name="Nakamura H."/>
            <person name="Mori M."/>
            <person name="Yoshida Y."/>
            <person name="Ohtoshi R."/>
            <person name="Malay A.D."/>
            <person name="Moran D.A.P."/>
            <person name="Tomita M."/>
            <person name="Numata K."/>
            <person name="Arakawa K."/>
        </authorList>
    </citation>
    <scope>NUCLEOTIDE SEQUENCE</scope>
</reference>
<dbReference type="Proteomes" id="UP000887116">
    <property type="component" value="Unassembled WGS sequence"/>
</dbReference>
<dbReference type="EMBL" id="BMAO01024967">
    <property type="protein sequence ID" value="GFQ99120.1"/>
    <property type="molecule type" value="Genomic_DNA"/>
</dbReference>
<keyword evidence="2" id="KW-1185">Reference proteome</keyword>
<gene>
    <name evidence="1" type="ORF">TNCT_165491</name>
</gene>
<organism evidence="1 2">
    <name type="scientific">Trichonephila clavata</name>
    <name type="common">Joro spider</name>
    <name type="synonym">Nephila clavata</name>
    <dbReference type="NCBI Taxonomy" id="2740835"/>
    <lineage>
        <taxon>Eukaryota</taxon>
        <taxon>Metazoa</taxon>
        <taxon>Ecdysozoa</taxon>
        <taxon>Arthropoda</taxon>
        <taxon>Chelicerata</taxon>
        <taxon>Arachnida</taxon>
        <taxon>Araneae</taxon>
        <taxon>Araneomorphae</taxon>
        <taxon>Entelegynae</taxon>
        <taxon>Araneoidea</taxon>
        <taxon>Nephilidae</taxon>
        <taxon>Trichonephila</taxon>
    </lineage>
</organism>
<protein>
    <submittedName>
        <fullName evidence="1">Uncharacterized protein</fullName>
    </submittedName>
</protein>
<evidence type="ECO:0000313" key="2">
    <source>
        <dbReference type="Proteomes" id="UP000887116"/>
    </source>
</evidence>